<dbReference type="Pfam" id="PF00582">
    <property type="entry name" value="Usp"/>
    <property type="match status" value="2"/>
</dbReference>
<organism evidence="3 4">
    <name type="scientific">Desulfobacula toluolica (strain DSM 7467 / Tol2)</name>
    <dbReference type="NCBI Taxonomy" id="651182"/>
    <lineage>
        <taxon>Bacteria</taxon>
        <taxon>Pseudomonadati</taxon>
        <taxon>Thermodesulfobacteriota</taxon>
        <taxon>Desulfobacteria</taxon>
        <taxon>Desulfobacterales</taxon>
        <taxon>Desulfobacteraceae</taxon>
        <taxon>Desulfobacula</taxon>
    </lineage>
</organism>
<evidence type="ECO:0000313" key="3">
    <source>
        <dbReference type="EMBL" id="CCK80073.1"/>
    </source>
</evidence>
<dbReference type="PANTHER" id="PTHR46268:SF6">
    <property type="entry name" value="UNIVERSAL STRESS PROTEIN UP12"/>
    <property type="match status" value="1"/>
</dbReference>
<accession>K0NJN0</accession>
<dbReference type="Gene3D" id="3.40.50.620">
    <property type="entry name" value="HUPs"/>
    <property type="match status" value="2"/>
</dbReference>
<dbReference type="HOGENOM" id="CLU_049301_2_1_7"/>
<dbReference type="PANTHER" id="PTHR46268">
    <property type="entry name" value="STRESS RESPONSE PROTEIN NHAX"/>
    <property type="match status" value="1"/>
</dbReference>
<dbReference type="KEGG" id="dto:TOL2_C19120"/>
<dbReference type="CDD" id="cd00293">
    <property type="entry name" value="USP-like"/>
    <property type="match status" value="2"/>
</dbReference>
<dbReference type="InterPro" id="IPR006016">
    <property type="entry name" value="UspA"/>
</dbReference>
<evidence type="ECO:0000256" key="1">
    <source>
        <dbReference type="ARBA" id="ARBA00008791"/>
    </source>
</evidence>
<dbReference type="OrthoDB" id="5512840at2"/>
<evidence type="ECO:0000313" key="4">
    <source>
        <dbReference type="Proteomes" id="UP000007347"/>
    </source>
</evidence>
<feature type="domain" description="UspA" evidence="2">
    <location>
        <begin position="177"/>
        <end position="313"/>
    </location>
</feature>
<protein>
    <submittedName>
        <fullName evidence="3">Universal stress protein family protein</fullName>
    </submittedName>
</protein>
<dbReference type="Proteomes" id="UP000007347">
    <property type="component" value="Chromosome"/>
</dbReference>
<dbReference type="PATRIC" id="fig|651182.5.peg.2283"/>
<dbReference type="InterPro" id="IPR014729">
    <property type="entry name" value="Rossmann-like_a/b/a_fold"/>
</dbReference>
<proteinExistence type="inferred from homology"/>
<name>K0NJN0_DESTT</name>
<sequence length="315" mass="35606">MFKKIVFATDGSPVCEAAAKIAFELSEKYNSELILIYVYEDDSKESCLFVPDSLTIKRLRFRPDYIAAVLEGMKNTYGAVVKKNKDSKYEYHDNKKPDPDNIEYKVLEGEPAQAILDFALKIEADCIIMGAHGRVDDPDGKGFIKTAGKTLKKVIKEACCPVLSIARPCETCFWYFSRIVFGTNFSEASMAAFEFAYQLADYIGCKLHIFHALNLDSSGTQNVLGQKQIEDQIQEAKNRIDQEYVSQMHNFDNYDIAVWEGSPYIELLKFSREARSDLIVMGHNNMYSDPDEVSFGPTIEQVVLRSACPVISVNR</sequence>
<reference evidence="3 4" key="1">
    <citation type="journal article" date="2013" name="Environ. Microbiol.">
        <title>Complete genome, catabolic sub-proteomes and key-metabolites of Desulfobacula toluolica Tol2, a marine, aromatic compound-degrading, sulfate-reducing bacterium.</title>
        <authorList>
            <person name="Wohlbrand L."/>
            <person name="Jacob J.H."/>
            <person name="Kube M."/>
            <person name="Mussmann M."/>
            <person name="Jarling R."/>
            <person name="Beck A."/>
            <person name="Amann R."/>
            <person name="Wilkes H."/>
            <person name="Reinhardt R."/>
            <person name="Rabus R."/>
        </authorList>
    </citation>
    <scope>NUCLEOTIDE SEQUENCE [LARGE SCALE GENOMIC DNA]</scope>
    <source>
        <strain evidence="4">DSM 7467 / Tol2</strain>
    </source>
</reference>
<dbReference type="RefSeq" id="WP_014957406.1">
    <property type="nucleotide sequence ID" value="NC_018645.1"/>
</dbReference>
<gene>
    <name evidence="3" type="ordered locus">TOL2_C19120</name>
</gene>
<dbReference type="AlphaFoldDB" id="K0NJN0"/>
<feature type="domain" description="UspA" evidence="2">
    <location>
        <begin position="1"/>
        <end position="163"/>
    </location>
</feature>
<keyword evidence="4" id="KW-1185">Reference proteome</keyword>
<comment type="similarity">
    <text evidence="1">Belongs to the universal stress protein A family.</text>
</comment>
<dbReference type="SUPFAM" id="SSF52402">
    <property type="entry name" value="Adenine nucleotide alpha hydrolases-like"/>
    <property type="match status" value="2"/>
</dbReference>
<dbReference type="InterPro" id="IPR006015">
    <property type="entry name" value="Universal_stress_UspA"/>
</dbReference>
<dbReference type="STRING" id="651182.TOL2_C19120"/>
<dbReference type="EMBL" id="FO203503">
    <property type="protein sequence ID" value="CCK80073.1"/>
    <property type="molecule type" value="Genomic_DNA"/>
</dbReference>
<dbReference type="PRINTS" id="PR01438">
    <property type="entry name" value="UNVRSLSTRESS"/>
</dbReference>
<evidence type="ECO:0000259" key="2">
    <source>
        <dbReference type="Pfam" id="PF00582"/>
    </source>
</evidence>